<evidence type="ECO:0000256" key="2">
    <source>
        <dbReference type="SAM" id="MobiDB-lite"/>
    </source>
</evidence>
<feature type="region of interest" description="Disordered" evidence="2">
    <location>
        <begin position="400"/>
        <end position="426"/>
    </location>
</feature>
<dbReference type="PROSITE" id="PS50157">
    <property type="entry name" value="ZINC_FINGER_C2H2_2"/>
    <property type="match status" value="1"/>
</dbReference>
<evidence type="ECO:0000256" key="1">
    <source>
        <dbReference type="PROSITE-ProRule" id="PRU00042"/>
    </source>
</evidence>
<reference evidence="4" key="1">
    <citation type="journal article" date="2020" name="Stud. Mycol.">
        <title>101 Dothideomycetes genomes: a test case for predicting lifestyles and emergence of pathogens.</title>
        <authorList>
            <person name="Haridas S."/>
            <person name="Albert R."/>
            <person name="Binder M."/>
            <person name="Bloem J."/>
            <person name="Labutti K."/>
            <person name="Salamov A."/>
            <person name="Andreopoulos B."/>
            <person name="Baker S."/>
            <person name="Barry K."/>
            <person name="Bills G."/>
            <person name="Bluhm B."/>
            <person name="Cannon C."/>
            <person name="Castanera R."/>
            <person name="Culley D."/>
            <person name="Daum C."/>
            <person name="Ezra D."/>
            <person name="Gonzalez J."/>
            <person name="Henrissat B."/>
            <person name="Kuo A."/>
            <person name="Liang C."/>
            <person name="Lipzen A."/>
            <person name="Lutzoni F."/>
            <person name="Magnuson J."/>
            <person name="Mondo S."/>
            <person name="Nolan M."/>
            <person name="Ohm R."/>
            <person name="Pangilinan J."/>
            <person name="Park H.-J."/>
            <person name="Ramirez L."/>
            <person name="Alfaro M."/>
            <person name="Sun H."/>
            <person name="Tritt A."/>
            <person name="Yoshinaga Y."/>
            <person name="Zwiers L.-H."/>
            <person name="Turgeon B."/>
            <person name="Goodwin S."/>
            <person name="Spatafora J."/>
            <person name="Crous P."/>
            <person name="Grigoriev I."/>
        </authorList>
    </citation>
    <scope>NUCLEOTIDE SEQUENCE</scope>
    <source>
        <strain evidence="4">CBS 473.64</strain>
    </source>
</reference>
<dbReference type="Proteomes" id="UP000799753">
    <property type="component" value="Unassembled WGS sequence"/>
</dbReference>
<gene>
    <name evidence="4" type="ORF">P280DRAFT_529752</name>
</gene>
<feature type="compositionally biased region" description="Low complexity" evidence="2">
    <location>
        <begin position="417"/>
        <end position="426"/>
    </location>
</feature>
<evidence type="ECO:0000313" key="5">
    <source>
        <dbReference type="Proteomes" id="UP000799753"/>
    </source>
</evidence>
<dbReference type="InterPro" id="IPR013087">
    <property type="entry name" value="Znf_C2H2_type"/>
</dbReference>
<evidence type="ECO:0000313" key="4">
    <source>
        <dbReference type="EMBL" id="KAF2638054.1"/>
    </source>
</evidence>
<feature type="compositionally biased region" description="Basic and acidic residues" evidence="2">
    <location>
        <begin position="260"/>
        <end position="272"/>
    </location>
</feature>
<keyword evidence="1" id="KW-0479">Metal-binding</keyword>
<feature type="region of interest" description="Disordered" evidence="2">
    <location>
        <begin position="90"/>
        <end position="144"/>
    </location>
</feature>
<accession>A0A6A6RVN4</accession>
<feature type="compositionally biased region" description="Polar residues" evidence="2">
    <location>
        <begin position="125"/>
        <end position="144"/>
    </location>
</feature>
<dbReference type="Gene3D" id="3.30.160.60">
    <property type="entry name" value="Classic Zinc Finger"/>
    <property type="match status" value="1"/>
</dbReference>
<dbReference type="OrthoDB" id="3800855at2759"/>
<dbReference type="GO" id="GO:0008270">
    <property type="term" value="F:zinc ion binding"/>
    <property type="evidence" value="ECO:0007669"/>
    <property type="project" value="UniProtKB-KW"/>
</dbReference>
<feature type="domain" description="C2H2-type" evidence="3">
    <location>
        <begin position="469"/>
        <end position="498"/>
    </location>
</feature>
<evidence type="ECO:0000259" key="3">
    <source>
        <dbReference type="PROSITE" id="PS50157"/>
    </source>
</evidence>
<keyword evidence="1" id="KW-0863">Zinc-finger</keyword>
<feature type="region of interest" description="Disordered" evidence="2">
    <location>
        <begin position="257"/>
        <end position="277"/>
    </location>
</feature>
<feature type="compositionally biased region" description="Polar residues" evidence="2">
    <location>
        <begin position="90"/>
        <end position="114"/>
    </location>
</feature>
<organism evidence="4 5">
    <name type="scientific">Massarina eburnea CBS 473.64</name>
    <dbReference type="NCBI Taxonomy" id="1395130"/>
    <lineage>
        <taxon>Eukaryota</taxon>
        <taxon>Fungi</taxon>
        <taxon>Dikarya</taxon>
        <taxon>Ascomycota</taxon>
        <taxon>Pezizomycotina</taxon>
        <taxon>Dothideomycetes</taxon>
        <taxon>Pleosporomycetidae</taxon>
        <taxon>Pleosporales</taxon>
        <taxon>Massarineae</taxon>
        <taxon>Massarinaceae</taxon>
        <taxon>Massarina</taxon>
    </lineage>
</organism>
<proteinExistence type="predicted"/>
<feature type="region of interest" description="Disordered" evidence="2">
    <location>
        <begin position="1"/>
        <end position="21"/>
    </location>
</feature>
<name>A0A6A6RVN4_9PLEO</name>
<keyword evidence="5" id="KW-1185">Reference proteome</keyword>
<protein>
    <recommendedName>
        <fullName evidence="3">C2H2-type domain-containing protein</fullName>
    </recommendedName>
</protein>
<dbReference type="AlphaFoldDB" id="A0A6A6RVN4"/>
<sequence length="504" mass="55646">MLGHRLGSSDRQRISPNIVPNQARRQQTPVLRAFVVGRVFFWRPICSRIQQYRASICLGHTLGTKRHSFARLFLETRLVRSISFGRRSLQPSNIDTTEQNPGQRRWTQARQTSIDMDRPMYQTVRGPQSSHGNLASHEQPQSSCVAPPDPVLFETGAGISSIDIHPDGRLDVEFPGGLDGASRVRAKVQQDYDVGIQSSVMSCRERDTAKGFTSAYTDRTMSDIGETGGYVVPSMQQQSTMESGLYPSFDVSRDMFPTSREPHRGQPSHEDPWSQWNTRGRENTTWMKEPRIQAKGYLGDISSKQTLTDTTGDVSQEASSGILYPGQLSSSASSMRDMVDTRTGYGSSQPTEDFVGDPTPQNAVLYACLIFEAPGGSPMLDGKDKMTTNMPLPIGATRNATGEQRLHPGHPASSLDAASPGPSITSAASSSTILECFFKGCPAKFTGEYQKGNRARHVRLKHTEGGKTYQCEGGCGKKFNRQDARLKHHRREHSHLASPAVRRI</sequence>
<dbReference type="PROSITE" id="PS00028">
    <property type="entry name" value="ZINC_FINGER_C2H2_1"/>
    <property type="match status" value="1"/>
</dbReference>
<dbReference type="EMBL" id="MU006791">
    <property type="protein sequence ID" value="KAF2638054.1"/>
    <property type="molecule type" value="Genomic_DNA"/>
</dbReference>
<keyword evidence="1" id="KW-0862">Zinc</keyword>